<comment type="caution">
    <text evidence="1">The sequence shown here is derived from an EMBL/GenBank/DDBJ whole genome shotgun (WGS) entry which is preliminary data.</text>
</comment>
<evidence type="ECO:0000313" key="1">
    <source>
        <dbReference type="EMBL" id="ESM24605.1"/>
    </source>
</evidence>
<dbReference type="EMBL" id="AYIP01000026">
    <property type="protein sequence ID" value="ESM24605.1"/>
    <property type="molecule type" value="Genomic_DNA"/>
</dbReference>
<dbReference type="InterPro" id="IPR036291">
    <property type="entry name" value="NAD(P)-bd_dom_sf"/>
</dbReference>
<protein>
    <submittedName>
        <fullName evidence="1">Uncharacterized protein</fullName>
    </submittedName>
</protein>
<proteinExistence type="predicted"/>
<evidence type="ECO:0000313" key="2">
    <source>
        <dbReference type="Proteomes" id="UP000017391"/>
    </source>
</evidence>
<accession>A0ABC9U4W1</accession>
<dbReference type="Proteomes" id="UP000017391">
    <property type="component" value="Unassembled WGS sequence"/>
</dbReference>
<gene>
    <name evidence="1" type="ORF">L402_04982</name>
</gene>
<organism evidence="1 2">
    <name type="scientific">Enterobacter asburiae</name>
    <dbReference type="NCBI Taxonomy" id="61645"/>
    <lineage>
        <taxon>Bacteria</taxon>
        <taxon>Pseudomonadati</taxon>
        <taxon>Pseudomonadota</taxon>
        <taxon>Gammaproteobacteria</taxon>
        <taxon>Enterobacterales</taxon>
        <taxon>Enterobacteriaceae</taxon>
        <taxon>Enterobacter</taxon>
        <taxon>Enterobacter cloacae complex</taxon>
    </lineage>
</organism>
<reference evidence="2" key="1">
    <citation type="submission" date="2013-09" db="EMBL/GenBank/DDBJ databases">
        <title>The Genome Sequence of Enterobacter cloacae BWH 31.</title>
        <authorList>
            <consortium name="The Broad Institute Genomics Platform"/>
            <consortium name="The Broad Institute Genome Sequencing Center for Infectious Disease"/>
            <person name="Murphy C."/>
            <person name="Cosimi L."/>
            <person name="Cerqueira G."/>
            <person name="Feldgarden M."/>
            <person name="Hung D."/>
            <person name="Onderdonk A.B."/>
            <person name="Ferraro M.J."/>
            <person name="Hooper D."/>
            <person name="Dekker J."/>
            <person name="O'Brien T."/>
            <person name="Huang S."/>
            <person name="Quan V."/>
            <person name="Ernst C."/>
            <person name="Delaney M."/>
            <person name="DuBois A."/>
            <person name="Young S.K."/>
            <person name="Zeng Q."/>
            <person name="Gargeya S."/>
            <person name="Fitzgerald M."/>
            <person name="Abouelleil A."/>
            <person name="Alvarado L."/>
            <person name="Berlin A.M."/>
            <person name="Chapman S.B."/>
            <person name="Gainer-Dewar J."/>
            <person name="Goldberg J."/>
            <person name="Gnerre S."/>
            <person name="Griggs A."/>
            <person name="Gujja S."/>
            <person name="Hansen M."/>
            <person name="Howarth C."/>
            <person name="Imamovic A."/>
            <person name="Ireland A."/>
            <person name="Larimer J."/>
            <person name="McCowan C."/>
            <person name="Murphy C."/>
            <person name="Pearson M."/>
            <person name="Poon T.W."/>
            <person name="Priest M."/>
            <person name="Roberts A."/>
            <person name="Saif S."/>
            <person name="Shea T."/>
            <person name="Sykes S."/>
            <person name="Wortman J."/>
            <person name="Nusbaum C."/>
            <person name="Birren B."/>
        </authorList>
    </citation>
    <scope>NUCLEOTIDE SEQUENCE [LARGE SCALE GENOMIC DNA]</scope>
    <source>
        <strain evidence="2">BWH 31</strain>
    </source>
</reference>
<dbReference type="Gene3D" id="3.40.50.720">
    <property type="entry name" value="NAD(P)-binding Rossmann-like Domain"/>
    <property type="match status" value="1"/>
</dbReference>
<dbReference type="SUPFAM" id="SSF51735">
    <property type="entry name" value="NAD(P)-binding Rossmann-fold domains"/>
    <property type="match status" value="1"/>
</dbReference>
<name>A0ABC9U4W1_ENTAS</name>
<dbReference type="AlphaFoldDB" id="A0ABC9U4W1"/>
<sequence>MKNTNKVLILGATGGIGGEIARKLIREKWGNDFNLLIVFYVQIMPDDLVMQLHRF</sequence>